<dbReference type="EMBL" id="CAMPGE010002726">
    <property type="protein sequence ID" value="CAI2361538.1"/>
    <property type="molecule type" value="Genomic_DNA"/>
</dbReference>
<organism evidence="2 3">
    <name type="scientific">Euplotes crassus</name>
    <dbReference type="NCBI Taxonomy" id="5936"/>
    <lineage>
        <taxon>Eukaryota</taxon>
        <taxon>Sar</taxon>
        <taxon>Alveolata</taxon>
        <taxon>Ciliophora</taxon>
        <taxon>Intramacronucleata</taxon>
        <taxon>Spirotrichea</taxon>
        <taxon>Hypotrichia</taxon>
        <taxon>Euplotida</taxon>
        <taxon>Euplotidae</taxon>
        <taxon>Moneuplotes</taxon>
    </lineage>
</organism>
<evidence type="ECO:0000313" key="2">
    <source>
        <dbReference type="EMBL" id="CAI2361538.1"/>
    </source>
</evidence>
<evidence type="ECO:0000313" key="3">
    <source>
        <dbReference type="Proteomes" id="UP001295684"/>
    </source>
</evidence>
<reference evidence="2" key="1">
    <citation type="submission" date="2023-07" db="EMBL/GenBank/DDBJ databases">
        <authorList>
            <consortium name="AG Swart"/>
            <person name="Singh M."/>
            <person name="Singh A."/>
            <person name="Seah K."/>
            <person name="Emmerich C."/>
        </authorList>
    </citation>
    <scope>NUCLEOTIDE SEQUENCE</scope>
    <source>
        <strain evidence="2">DP1</strain>
    </source>
</reference>
<accession>A0AAD1UA66</accession>
<comment type="caution">
    <text evidence="2">The sequence shown here is derived from an EMBL/GenBank/DDBJ whole genome shotgun (WGS) entry which is preliminary data.</text>
</comment>
<dbReference type="AlphaFoldDB" id="A0AAD1UA66"/>
<sequence>MAQLMTTKQTLTEENTQLEMAQKAKEQEARRAREEKVTRLQESFKSEAEKMKNEEEKSHKTIEEATQKVVAQVRSKNEEAQKSESQNKTLEEEVKALQSLCLKTDPLSKLGASEEEDKNNDEEAKESAQCLISCSLNKDRVFIFNSDPELQDIDGAIDEVVSLSSKAEKQITVGNFSINQEMLVKLFSVLKAKTCVSLSSCNINLSSTPDFGSVLDGCTIEELQFSNMEEAKYGDWANSEAFTNLIKGLAKNEAFKTALKKIRVSKCGLDEIKIKGILEQEGLSSVDVQSS</sequence>
<dbReference type="Proteomes" id="UP001295684">
    <property type="component" value="Unassembled WGS sequence"/>
</dbReference>
<protein>
    <submittedName>
        <fullName evidence="2">Uncharacterized protein</fullName>
    </submittedName>
</protein>
<keyword evidence="3" id="KW-1185">Reference proteome</keyword>
<dbReference type="InterPro" id="IPR032675">
    <property type="entry name" value="LRR_dom_sf"/>
</dbReference>
<proteinExistence type="predicted"/>
<dbReference type="Gene3D" id="3.80.10.10">
    <property type="entry name" value="Ribonuclease Inhibitor"/>
    <property type="match status" value="1"/>
</dbReference>
<feature type="compositionally biased region" description="Basic and acidic residues" evidence="1">
    <location>
        <begin position="22"/>
        <end position="64"/>
    </location>
</feature>
<evidence type="ECO:0000256" key="1">
    <source>
        <dbReference type="SAM" id="MobiDB-lite"/>
    </source>
</evidence>
<gene>
    <name evidence="2" type="ORF">ECRASSUSDP1_LOCUS2849</name>
</gene>
<feature type="region of interest" description="Disordered" evidence="1">
    <location>
        <begin position="1"/>
        <end position="64"/>
    </location>
</feature>
<feature type="compositionally biased region" description="Polar residues" evidence="1">
    <location>
        <begin position="1"/>
        <end position="19"/>
    </location>
</feature>
<name>A0AAD1UA66_EUPCR</name>